<sequence>MVHHYGRKITQCFYRCSITQKIKLGDINSSMQHIYA</sequence>
<reference evidence="1" key="2">
    <citation type="journal article" date="2015" name="Data Brief">
        <title>Shoot transcriptome of the giant reed, Arundo donax.</title>
        <authorList>
            <person name="Barrero R.A."/>
            <person name="Guerrero F.D."/>
            <person name="Moolhuijzen P."/>
            <person name="Goolsby J.A."/>
            <person name="Tidwell J."/>
            <person name="Bellgard S.E."/>
            <person name="Bellgard M.I."/>
        </authorList>
    </citation>
    <scope>NUCLEOTIDE SEQUENCE</scope>
    <source>
        <tissue evidence="1">Shoot tissue taken approximately 20 cm above the soil surface</tissue>
    </source>
</reference>
<dbReference type="AlphaFoldDB" id="A0A0A9FT53"/>
<name>A0A0A9FT53_ARUDO</name>
<accession>A0A0A9FT53</accession>
<dbReference type="EMBL" id="GBRH01184405">
    <property type="protein sequence ID" value="JAE13491.1"/>
    <property type="molecule type" value="Transcribed_RNA"/>
</dbReference>
<proteinExistence type="predicted"/>
<organism evidence="1">
    <name type="scientific">Arundo donax</name>
    <name type="common">Giant reed</name>
    <name type="synonym">Donax arundinaceus</name>
    <dbReference type="NCBI Taxonomy" id="35708"/>
    <lineage>
        <taxon>Eukaryota</taxon>
        <taxon>Viridiplantae</taxon>
        <taxon>Streptophyta</taxon>
        <taxon>Embryophyta</taxon>
        <taxon>Tracheophyta</taxon>
        <taxon>Spermatophyta</taxon>
        <taxon>Magnoliopsida</taxon>
        <taxon>Liliopsida</taxon>
        <taxon>Poales</taxon>
        <taxon>Poaceae</taxon>
        <taxon>PACMAD clade</taxon>
        <taxon>Arundinoideae</taxon>
        <taxon>Arundineae</taxon>
        <taxon>Arundo</taxon>
    </lineage>
</organism>
<protein>
    <submittedName>
        <fullName evidence="1">Uncharacterized protein</fullName>
    </submittedName>
</protein>
<reference evidence="1" key="1">
    <citation type="submission" date="2014-09" db="EMBL/GenBank/DDBJ databases">
        <authorList>
            <person name="Magalhaes I.L.F."/>
            <person name="Oliveira U."/>
            <person name="Santos F.R."/>
            <person name="Vidigal T.H.D.A."/>
            <person name="Brescovit A.D."/>
            <person name="Santos A.J."/>
        </authorList>
    </citation>
    <scope>NUCLEOTIDE SEQUENCE</scope>
    <source>
        <tissue evidence="1">Shoot tissue taken approximately 20 cm above the soil surface</tissue>
    </source>
</reference>
<evidence type="ECO:0000313" key="1">
    <source>
        <dbReference type="EMBL" id="JAE13491.1"/>
    </source>
</evidence>